<dbReference type="Proteomes" id="UP000076798">
    <property type="component" value="Unassembled WGS sequence"/>
</dbReference>
<organism evidence="1 2">
    <name type="scientific">Sistotremastrum suecicum HHB10207 ss-3</name>
    <dbReference type="NCBI Taxonomy" id="1314776"/>
    <lineage>
        <taxon>Eukaryota</taxon>
        <taxon>Fungi</taxon>
        <taxon>Dikarya</taxon>
        <taxon>Basidiomycota</taxon>
        <taxon>Agaricomycotina</taxon>
        <taxon>Agaricomycetes</taxon>
        <taxon>Sistotremastrales</taxon>
        <taxon>Sistotremastraceae</taxon>
        <taxon>Sistotremastrum</taxon>
    </lineage>
</organism>
<protein>
    <submittedName>
        <fullName evidence="1">Uncharacterized protein</fullName>
    </submittedName>
</protein>
<accession>A0A165Z7N7</accession>
<reference evidence="1 2" key="1">
    <citation type="journal article" date="2016" name="Mol. Biol. Evol.">
        <title>Comparative Genomics of Early-Diverging Mushroom-Forming Fungi Provides Insights into the Origins of Lignocellulose Decay Capabilities.</title>
        <authorList>
            <person name="Nagy L.G."/>
            <person name="Riley R."/>
            <person name="Tritt A."/>
            <person name="Adam C."/>
            <person name="Daum C."/>
            <person name="Floudas D."/>
            <person name="Sun H."/>
            <person name="Yadav J.S."/>
            <person name="Pangilinan J."/>
            <person name="Larsson K.H."/>
            <person name="Matsuura K."/>
            <person name="Barry K."/>
            <person name="Labutti K."/>
            <person name="Kuo R."/>
            <person name="Ohm R.A."/>
            <person name="Bhattacharya S.S."/>
            <person name="Shirouzu T."/>
            <person name="Yoshinaga Y."/>
            <person name="Martin F.M."/>
            <person name="Grigoriev I.V."/>
            <person name="Hibbett D.S."/>
        </authorList>
    </citation>
    <scope>NUCLEOTIDE SEQUENCE [LARGE SCALE GENOMIC DNA]</scope>
    <source>
        <strain evidence="1 2">HHB10207 ss-3</strain>
    </source>
</reference>
<dbReference type="AlphaFoldDB" id="A0A165Z7N7"/>
<dbReference type="EMBL" id="KV428204">
    <property type="protein sequence ID" value="KZT34026.1"/>
    <property type="molecule type" value="Genomic_DNA"/>
</dbReference>
<name>A0A165Z7N7_9AGAM</name>
<gene>
    <name evidence="1" type="ORF">SISSUDRAFT_357199</name>
</gene>
<proteinExistence type="predicted"/>
<sequence>MVILPTKTDIGGKNLSAESCVPQAIKIRLESLLTRGRSKLNQDSSWILPRIQTANPHRISSESDFRLTLTPPNDALTVHDYALSESDIRHVKHLLDTPIPASVSIGNSPITEGDFVFVPGGSSLLVANMRAYTGLHLKVDGIQTIYRICIHPDRKSIIVEYKVLFSRHEETRSGEWQWPVEHISLVSVFRYPTELQSPDVTVRLSADDVITRSLSSGVSLASLNASAMEIIRYSTQSLDRSQAYVIERLSISPNPCSIRSTILQPAAGPPQNFEILRVRGTQERYSSHAALIMIGETVGEGFYVLRTEKNDRMNWLHLSLPSSIDPTLKTAEVGIWGFDMTGGRLFLYLKDKLHVFYY</sequence>
<evidence type="ECO:0000313" key="2">
    <source>
        <dbReference type="Proteomes" id="UP000076798"/>
    </source>
</evidence>
<keyword evidence="2" id="KW-1185">Reference proteome</keyword>
<evidence type="ECO:0000313" key="1">
    <source>
        <dbReference type="EMBL" id="KZT34026.1"/>
    </source>
</evidence>